<sequence length="512" mass="54307" precursor="true">MKLSGPCLYLVLSATAVAGQLRINQEGRVLGPAPVVTAPILFDTPQADAVVAAMQIMPVTSAWNEDVSRLPLLSNSDAMITQITNDLASNRRTLRAFFEMNYVLVPDNQPTQSINFFNYPDESDLDGGVSPNGLYPIPANLPIETWPVGTGTLTLQQWQQDDDGSDRHAIMVAPGAGFIWETWETLSVNNAWQASNGAKFDLKSNTLRPAGWTSGDAAGLPMFPALVRYDECQRGMVEHAVRLVVKRSRQSSIYPATHQAGSTTLANVPAMGQRLRLKASFVIPSTWTKESKAVALALKKYGGIVADNGGFLSFSVCPDDRFAAGAFDNLSTIAISNFEVVQSTGATGGPRSPGAPTATAGADQTINFGATVTLAGNITATGSPTVQWKMVSGPGTVTFGNAAQPATTATFSLPGAYILMLNADDGVHAVARDAVTMNVLLPSAGFRSGNNFVVQFPTLSGRTYRVEESADMSATSWTTTVDNIAGSGAVQQIPVTGALANPQRFYRVRVLP</sequence>
<organism evidence="2 3">
    <name type="scientific">Chthoniobacter flavus Ellin428</name>
    <dbReference type="NCBI Taxonomy" id="497964"/>
    <lineage>
        <taxon>Bacteria</taxon>
        <taxon>Pseudomonadati</taxon>
        <taxon>Verrucomicrobiota</taxon>
        <taxon>Spartobacteria</taxon>
        <taxon>Chthoniobacterales</taxon>
        <taxon>Chthoniobacteraceae</taxon>
        <taxon>Chthoniobacter</taxon>
    </lineage>
</organism>
<keyword evidence="1" id="KW-0732">Signal</keyword>
<evidence type="ECO:0000313" key="2">
    <source>
        <dbReference type="EMBL" id="EDY19000.1"/>
    </source>
</evidence>
<evidence type="ECO:0000256" key="1">
    <source>
        <dbReference type="SAM" id="SignalP"/>
    </source>
</evidence>
<dbReference type="STRING" id="497964.CfE428DRAFT_3658"/>
<feature type="signal peptide" evidence="1">
    <location>
        <begin position="1"/>
        <end position="18"/>
    </location>
</feature>
<evidence type="ECO:0000313" key="3">
    <source>
        <dbReference type="Proteomes" id="UP000005824"/>
    </source>
</evidence>
<proteinExistence type="predicted"/>
<feature type="chain" id="PRO_5002800409" description="PKD domain-containing protein" evidence="1">
    <location>
        <begin position="19"/>
        <end position="512"/>
    </location>
</feature>
<dbReference type="EMBL" id="ABVL01000010">
    <property type="protein sequence ID" value="EDY19000.1"/>
    <property type="molecule type" value="Genomic_DNA"/>
</dbReference>
<dbReference type="AlphaFoldDB" id="B4D420"/>
<dbReference type="eggNOG" id="COG2273">
    <property type="taxonomic scope" value="Bacteria"/>
</dbReference>
<protein>
    <recommendedName>
        <fullName evidence="4">PKD domain-containing protein</fullName>
    </recommendedName>
</protein>
<keyword evidence="3" id="KW-1185">Reference proteome</keyword>
<gene>
    <name evidence="2" type="ORF">CfE428DRAFT_3658</name>
</gene>
<comment type="caution">
    <text evidence="2">The sequence shown here is derived from an EMBL/GenBank/DDBJ whole genome shotgun (WGS) entry which is preliminary data.</text>
</comment>
<name>B4D420_9BACT</name>
<dbReference type="InParanoid" id="B4D420"/>
<dbReference type="InterPro" id="IPR013783">
    <property type="entry name" value="Ig-like_fold"/>
</dbReference>
<evidence type="ECO:0008006" key="4">
    <source>
        <dbReference type="Google" id="ProtNLM"/>
    </source>
</evidence>
<dbReference type="Pfam" id="PF22352">
    <property type="entry name" value="K319L-like_PKD"/>
    <property type="match status" value="1"/>
</dbReference>
<reference evidence="2 3" key="1">
    <citation type="journal article" date="2011" name="J. Bacteriol.">
        <title>Genome sequence of Chthoniobacter flavus Ellin428, an aerobic heterotrophic soil bacterium.</title>
        <authorList>
            <person name="Kant R."/>
            <person name="van Passel M.W."/>
            <person name="Palva A."/>
            <person name="Lucas S."/>
            <person name="Lapidus A."/>
            <person name="Glavina Del Rio T."/>
            <person name="Dalin E."/>
            <person name="Tice H."/>
            <person name="Bruce D."/>
            <person name="Goodwin L."/>
            <person name="Pitluck S."/>
            <person name="Larimer F.W."/>
            <person name="Land M.L."/>
            <person name="Hauser L."/>
            <person name="Sangwan P."/>
            <person name="de Vos W.M."/>
            <person name="Janssen P.H."/>
            <person name="Smidt H."/>
        </authorList>
    </citation>
    <scope>NUCLEOTIDE SEQUENCE [LARGE SCALE GENOMIC DNA]</scope>
    <source>
        <strain evidence="2 3">Ellin428</strain>
    </source>
</reference>
<accession>B4D420</accession>
<dbReference type="RefSeq" id="WP_006980983.1">
    <property type="nucleotide sequence ID" value="NZ_ABVL01000010.1"/>
</dbReference>
<dbReference type="Gene3D" id="2.60.40.10">
    <property type="entry name" value="Immunoglobulins"/>
    <property type="match status" value="1"/>
</dbReference>
<dbReference type="Proteomes" id="UP000005824">
    <property type="component" value="Unassembled WGS sequence"/>
</dbReference>